<dbReference type="RefSeq" id="WP_156355001.1">
    <property type="nucleotide sequence ID" value="NZ_CACRST010000025.1"/>
</dbReference>
<dbReference type="AlphaFoldDB" id="A0A6N2V8G9"/>
<reference evidence="8" key="1">
    <citation type="submission" date="2019-11" db="EMBL/GenBank/DDBJ databases">
        <authorList>
            <person name="Feng L."/>
        </authorList>
    </citation>
    <scope>NUCLEOTIDE SEQUENCE</scope>
    <source>
        <strain evidence="8">BgluceraseaLFYP119</strain>
    </source>
</reference>
<gene>
    <name evidence="8" type="ORF">BGLFYP119_02527</name>
</gene>
<keyword evidence="3 6" id="KW-0812">Transmembrane</keyword>
<evidence type="ECO:0000313" key="8">
    <source>
        <dbReference type="EMBL" id="VYT26478.1"/>
    </source>
</evidence>
<feature type="transmembrane region" description="Helical" evidence="6">
    <location>
        <begin position="119"/>
        <end position="145"/>
    </location>
</feature>
<evidence type="ECO:0000259" key="7">
    <source>
        <dbReference type="Pfam" id="PF02687"/>
    </source>
</evidence>
<feature type="transmembrane region" description="Helical" evidence="6">
    <location>
        <begin position="68"/>
        <end position="91"/>
    </location>
</feature>
<feature type="transmembrane region" description="Helical" evidence="6">
    <location>
        <begin position="676"/>
        <end position="697"/>
    </location>
</feature>
<dbReference type="PANTHER" id="PTHR46795:SF3">
    <property type="entry name" value="ABC TRANSPORTER PERMEASE"/>
    <property type="match status" value="1"/>
</dbReference>
<keyword evidence="2" id="KW-1003">Cell membrane</keyword>
<comment type="subcellular location">
    <subcellularLocation>
        <location evidence="1">Cell membrane</location>
        <topology evidence="1">Multi-pass membrane protein</topology>
    </subcellularLocation>
</comment>
<dbReference type="GO" id="GO:0005886">
    <property type="term" value="C:plasma membrane"/>
    <property type="evidence" value="ECO:0007669"/>
    <property type="project" value="UniProtKB-SubCell"/>
</dbReference>
<evidence type="ECO:0000256" key="3">
    <source>
        <dbReference type="ARBA" id="ARBA00022692"/>
    </source>
</evidence>
<keyword evidence="4 6" id="KW-1133">Transmembrane helix</keyword>
<feature type="transmembrane region" description="Helical" evidence="6">
    <location>
        <begin position="165"/>
        <end position="186"/>
    </location>
</feature>
<dbReference type="EMBL" id="CACRST010000025">
    <property type="protein sequence ID" value="VYT26478.1"/>
    <property type="molecule type" value="Genomic_DNA"/>
</dbReference>
<evidence type="ECO:0000256" key="4">
    <source>
        <dbReference type="ARBA" id="ARBA00022989"/>
    </source>
</evidence>
<evidence type="ECO:0000256" key="6">
    <source>
        <dbReference type="SAM" id="Phobius"/>
    </source>
</evidence>
<feature type="transmembrane region" description="Helical" evidence="6">
    <location>
        <begin position="247"/>
        <end position="269"/>
    </location>
</feature>
<organism evidence="8">
    <name type="scientific">Blautia glucerasea</name>
    <dbReference type="NCBI Taxonomy" id="536633"/>
    <lineage>
        <taxon>Bacteria</taxon>
        <taxon>Bacillati</taxon>
        <taxon>Bacillota</taxon>
        <taxon>Clostridia</taxon>
        <taxon>Lachnospirales</taxon>
        <taxon>Lachnospiraceae</taxon>
        <taxon>Blautia</taxon>
    </lineage>
</organism>
<keyword evidence="5 6" id="KW-0472">Membrane</keyword>
<evidence type="ECO:0000256" key="2">
    <source>
        <dbReference type="ARBA" id="ARBA00022475"/>
    </source>
</evidence>
<feature type="transmembrane region" description="Helical" evidence="6">
    <location>
        <begin position="293"/>
        <end position="314"/>
    </location>
</feature>
<evidence type="ECO:0000256" key="5">
    <source>
        <dbReference type="ARBA" id="ARBA00023136"/>
    </source>
</evidence>
<accession>A0A6N2V8G9</accession>
<feature type="transmembrane region" description="Helical" evidence="6">
    <location>
        <begin position="28"/>
        <end position="48"/>
    </location>
</feature>
<dbReference type="PANTHER" id="PTHR46795">
    <property type="entry name" value="ABC TRANSPORTER PERMEASE-RELATED-RELATED"/>
    <property type="match status" value="1"/>
</dbReference>
<name>A0A6N2V8G9_9FIRM</name>
<protein>
    <submittedName>
        <fullName evidence="8">FtsX-like permease family protein</fullName>
    </submittedName>
</protein>
<feature type="transmembrane region" description="Helical" evidence="6">
    <location>
        <begin position="207"/>
        <end position="227"/>
    </location>
</feature>
<feature type="domain" description="ABC3 transporter permease C-terminal" evidence="7">
    <location>
        <begin position="70"/>
        <end position="189"/>
    </location>
</feature>
<evidence type="ECO:0000256" key="1">
    <source>
        <dbReference type="ARBA" id="ARBA00004651"/>
    </source>
</evidence>
<proteinExistence type="predicted"/>
<feature type="transmembrane region" description="Helical" evidence="6">
    <location>
        <begin position="644"/>
        <end position="664"/>
    </location>
</feature>
<dbReference type="InterPro" id="IPR052536">
    <property type="entry name" value="ABC-4_Integral_Memb_Prot"/>
</dbReference>
<dbReference type="Pfam" id="PF02687">
    <property type="entry name" value="FtsX"/>
    <property type="match status" value="1"/>
</dbReference>
<dbReference type="InterPro" id="IPR003838">
    <property type="entry name" value="ABC3_permease_C"/>
</dbReference>
<sequence>MNKKKTKQPIRTMKELEARLRRTDRKQAGLYLLCNFISLMLMTAYSALMFSPTVLNIFPEGGDSLRQLYMIFIMTLFGCTVFTVYAASLFFRKKSRQLGILMALGASRKTLAPGLFREVILLSGSSAFLGILAGFPFIMILWKLFRFFIVDNQYMVLNLDFSCLWIPLVFALLVLFCACLLAFVYLRKTDILDVIQEEHQNEPVRELGLWCGPVGIILLIGGAMLGYNFPTFYRDLTHRFPSALLKVLCYSPVFAGLYMIMLHTVVNGWRFRRKNPWKNIVARSMMKFQGKQTVNSLLVTTVLIAGGCFGIFYLPMLGTGTSMTIEQREYDYSWFWPSDQNLPSEEEIQTLAKEHKVQIADWKECPYLSLAVDSNMMIDNDDGSFSWKYYEIASEGHFLSESDFNKISGQNLSVEPGEYYAVTNKEETSYRIVDNSTRFTNMTTREVLPVSFKGFVHFEQLGALYVGILDDGDFQKISQGLTPKWHGTMAFFNSKGKDSHPFARAFYEKIVASFDDDSISTGLYDPVEYLMTEGYTNDYFGTSYRNADERLDRSQLDSADFRMSWNYMPQFRVLDSKEQLNTFSVFMMTFLFIGIVCFTAALVISYTRCQTLALNNAYVFYDLKRLGASPEYLSRELRRQAGPVFKIPAVVGMSCMVLLYGMMLYANDNRYTQSEIAGFLVCLEVIAVIALLFYAVFLKTLSGLRRQLEIHSSTR</sequence>
<feature type="transmembrane region" description="Helical" evidence="6">
    <location>
        <begin position="583"/>
        <end position="604"/>
    </location>
</feature>